<feature type="transmembrane region" description="Helical" evidence="14">
    <location>
        <begin position="255"/>
        <end position="273"/>
    </location>
</feature>
<keyword evidence="14" id="KW-0961">Cell wall biogenesis/degradation</keyword>
<feature type="transmembrane region" description="Helical" evidence="14">
    <location>
        <begin position="44"/>
        <end position="63"/>
    </location>
</feature>
<feature type="transmembrane region" description="Helical" evidence="14">
    <location>
        <begin position="223"/>
        <end position="243"/>
    </location>
</feature>
<dbReference type="PANTHER" id="PTHR30622">
    <property type="entry name" value="UNDECAPRENYL-DIPHOSPHATASE"/>
    <property type="match status" value="1"/>
</dbReference>
<keyword evidence="5 14" id="KW-1003">Cell membrane</keyword>
<feature type="transmembrane region" description="Helical" evidence="14">
    <location>
        <begin position="100"/>
        <end position="117"/>
    </location>
</feature>
<dbReference type="RefSeq" id="WP_115564284.1">
    <property type="nucleotide sequence ID" value="NZ_QRGR01000004.1"/>
</dbReference>
<evidence type="ECO:0000256" key="7">
    <source>
        <dbReference type="ARBA" id="ARBA00022801"/>
    </source>
</evidence>
<dbReference type="PANTHER" id="PTHR30622:SF3">
    <property type="entry name" value="UNDECAPRENYL-DIPHOSPHATASE"/>
    <property type="match status" value="1"/>
</dbReference>
<keyword evidence="9 14" id="KW-0472">Membrane</keyword>
<dbReference type="GO" id="GO:0050380">
    <property type="term" value="F:undecaprenyl-diphosphatase activity"/>
    <property type="evidence" value="ECO:0007669"/>
    <property type="project" value="UniProtKB-UniRule"/>
</dbReference>
<comment type="similarity">
    <text evidence="2 14">Belongs to the UppP family.</text>
</comment>
<keyword evidence="14" id="KW-0133">Cell shape</keyword>
<keyword evidence="8 14" id="KW-1133">Transmembrane helix</keyword>
<dbReference type="InterPro" id="IPR003824">
    <property type="entry name" value="UppP"/>
</dbReference>
<gene>
    <name evidence="14" type="primary">uppP</name>
    <name evidence="15" type="ORF">DXT99_04280</name>
</gene>
<evidence type="ECO:0000256" key="8">
    <source>
        <dbReference type="ARBA" id="ARBA00022989"/>
    </source>
</evidence>
<sequence>MSIWQAIILAIVEGLTEFLPVSSTGHMIIASSLMGINELPITKIFEVNIQFGAILSVVVLYWRRFLQNFVFYKKLLLAFLPAAVIGFALNDVIDAMLESVVITAIMLVIGGIVLLFVDKWFKYAVDNTVTYKNALIIGFFQCIAMIPGVSRSAASIIGGMSQGINRKAAAEFSFFLAVPTMLAAATYKFITDLLGLELSDLFKLDFVKIENSFNVIQPNDVKLLLVGNFVAFIVAMLAIRFFISFLTKYGFKMFGYYRIAVGVLLLALLAMGFDLKV</sequence>
<comment type="catalytic activity">
    <reaction evidence="13 14">
        <text>di-trans,octa-cis-undecaprenyl diphosphate + H2O = di-trans,octa-cis-undecaprenyl phosphate + phosphate + H(+)</text>
        <dbReference type="Rhea" id="RHEA:28094"/>
        <dbReference type="ChEBI" id="CHEBI:15377"/>
        <dbReference type="ChEBI" id="CHEBI:15378"/>
        <dbReference type="ChEBI" id="CHEBI:43474"/>
        <dbReference type="ChEBI" id="CHEBI:58405"/>
        <dbReference type="ChEBI" id="CHEBI:60392"/>
        <dbReference type="EC" id="3.6.1.27"/>
    </reaction>
</comment>
<evidence type="ECO:0000256" key="9">
    <source>
        <dbReference type="ARBA" id="ARBA00023136"/>
    </source>
</evidence>
<evidence type="ECO:0000256" key="1">
    <source>
        <dbReference type="ARBA" id="ARBA00004651"/>
    </source>
</evidence>
<evidence type="ECO:0000313" key="16">
    <source>
        <dbReference type="Proteomes" id="UP000256708"/>
    </source>
</evidence>
<dbReference type="EC" id="3.6.1.27" evidence="3 14"/>
<evidence type="ECO:0000256" key="2">
    <source>
        <dbReference type="ARBA" id="ARBA00010621"/>
    </source>
</evidence>
<evidence type="ECO:0000256" key="12">
    <source>
        <dbReference type="ARBA" id="ARBA00032932"/>
    </source>
</evidence>
<keyword evidence="6 14" id="KW-0812">Transmembrane</keyword>
<dbReference type="GO" id="GO:0071555">
    <property type="term" value="P:cell wall organization"/>
    <property type="evidence" value="ECO:0007669"/>
    <property type="project" value="UniProtKB-KW"/>
</dbReference>
<dbReference type="EMBL" id="QRGR01000004">
    <property type="protein sequence ID" value="RDV16424.1"/>
    <property type="molecule type" value="Genomic_DNA"/>
</dbReference>
<keyword evidence="7 14" id="KW-0378">Hydrolase</keyword>
<organism evidence="15 16">
    <name type="scientific">Pontibacter diazotrophicus</name>
    <dbReference type="NCBI Taxonomy" id="1400979"/>
    <lineage>
        <taxon>Bacteria</taxon>
        <taxon>Pseudomonadati</taxon>
        <taxon>Bacteroidota</taxon>
        <taxon>Cytophagia</taxon>
        <taxon>Cytophagales</taxon>
        <taxon>Hymenobacteraceae</taxon>
        <taxon>Pontibacter</taxon>
    </lineage>
</organism>
<dbReference type="GO" id="GO:0005886">
    <property type="term" value="C:plasma membrane"/>
    <property type="evidence" value="ECO:0007669"/>
    <property type="project" value="UniProtKB-SubCell"/>
</dbReference>
<proteinExistence type="inferred from homology"/>
<evidence type="ECO:0000256" key="4">
    <source>
        <dbReference type="ARBA" id="ARBA00021581"/>
    </source>
</evidence>
<keyword evidence="10 14" id="KW-0046">Antibiotic resistance</keyword>
<comment type="caution">
    <text evidence="15">The sequence shown here is derived from an EMBL/GenBank/DDBJ whole genome shotgun (WGS) entry which is preliminary data.</text>
</comment>
<evidence type="ECO:0000256" key="11">
    <source>
        <dbReference type="ARBA" id="ARBA00032707"/>
    </source>
</evidence>
<dbReference type="GO" id="GO:0046677">
    <property type="term" value="P:response to antibiotic"/>
    <property type="evidence" value="ECO:0007669"/>
    <property type="project" value="UniProtKB-UniRule"/>
</dbReference>
<comment type="subcellular location">
    <subcellularLocation>
        <location evidence="1 14">Cell membrane</location>
        <topology evidence="1 14">Multi-pass membrane protein</topology>
    </subcellularLocation>
</comment>
<evidence type="ECO:0000256" key="14">
    <source>
        <dbReference type="HAMAP-Rule" id="MF_01006"/>
    </source>
</evidence>
<evidence type="ECO:0000256" key="3">
    <source>
        <dbReference type="ARBA" id="ARBA00012374"/>
    </source>
</evidence>
<comment type="function">
    <text evidence="14">Catalyzes the dephosphorylation of undecaprenyl diphosphate (UPP). Confers resistance to bacitracin.</text>
</comment>
<accession>A0A3D8LGR6</accession>
<dbReference type="Pfam" id="PF02673">
    <property type="entry name" value="BacA"/>
    <property type="match status" value="1"/>
</dbReference>
<keyword evidence="16" id="KW-1185">Reference proteome</keyword>
<evidence type="ECO:0000313" key="15">
    <source>
        <dbReference type="EMBL" id="RDV16424.1"/>
    </source>
</evidence>
<reference evidence="16" key="1">
    <citation type="submission" date="2018-08" db="EMBL/GenBank/DDBJ databases">
        <authorList>
            <person name="Liu Z.-W."/>
            <person name="Du Z.-J."/>
        </authorList>
    </citation>
    <scope>NUCLEOTIDE SEQUENCE [LARGE SCALE GENOMIC DNA]</scope>
    <source>
        <strain evidence="16">H4X</strain>
    </source>
</reference>
<name>A0A3D8LGR6_9BACT</name>
<dbReference type="HAMAP" id="MF_01006">
    <property type="entry name" value="Undec_diphosphatase"/>
    <property type="match status" value="1"/>
</dbReference>
<dbReference type="Proteomes" id="UP000256708">
    <property type="component" value="Unassembled WGS sequence"/>
</dbReference>
<protein>
    <recommendedName>
        <fullName evidence="4 14">Undecaprenyl-diphosphatase</fullName>
        <ecNumber evidence="3 14">3.6.1.27</ecNumber>
    </recommendedName>
    <alternativeName>
        <fullName evidence="12 14">Bacitracin resistance protein</fullName>
    </alternativeName>
    <alternativeName>
        <fullName evidence="11 14">Undecaprenyl pyrophosphate phosphatase</fullName>
    </alternativeName>
</protein>
<evidence type="ECO:0000256" key="5">
    <source>
        <dbReference type="ARBA" id="ARBA00022475"/>
    </source>
</evidence>
<comment type="miscellaneous">
    <text evidence="14">Bacitracin is thought to be involved in the inhibition of peptidoglycan synthesis by sequestering undecaprenyl diphosphate, thereby reducing the pool of lipid carrier available.</text>
</comment>
<feature type="transmembrane region" description="Helical" evidence="14">
    <location>
        <begin position="75"/>
        <end position="93"/>
    </location>
</feature>
<dbReference type="AlphaFoldDB" id="A0A3D8LGR6"/>
<dbReference type="GO" id="GO:0009252">
    <property type="term" value="P:peptidoglycan biosynthetic process"/>
    <property type="evidence" value="ECO:0007669"/>
    <property type="project" value="UniProtKB-KW"/>
</dbReference>
<evidence type="ECO:0000256" key="6">
    <source>
        <dbReference type="ARBA" id="ARBA00022692"/>
    </source>
</evidence>
<evidence type="ECO:0000256" key="13">
    <source>
        <dbReference type="ARBA" id="ARBA00047594"/>
    </source>
</evidence>
<evidence type="ECO:0000256" key="10">
    <source>
        <dbReference type="ARBA" id="ARBA00023251"/>
    </source>
</evidence>
<feature type="transmembrane region" description="Helical" evidence="14">
    <location>
        <begin position="169"/>
        <end position="190"/>
    </location>
</feature>
<keyword evidence="14" id="KW-0573">Peptidoglycan synthesis</keyword>
<dbReference type="OrthoDB" id="9808289at2"/>
<dbReference type="GO" id="GO:0008360">
    <property type="term" value="P:regulation of cell shape"/>
    <property type="evidence" value="ECO:0007669"/>
    <property type="project" value="UniProtKB-KW"/>
</dbReference>